<dbReference type="PANTHER" id="PTHR43431:SF7">
    <property type="entry name" value="OXIDOREDUCTASE, SHORT CHAIN DEHYDROGENASE_REDUCTASE FAMILY (AFU_ORTHOLOGUE AFUA_5G14000)"/>
    <property type="match status" value="1"/>
</dbReference>
<name>A0ABV4WQJ7_9CYAN</name>
<dbReference type="Proteomes" id="UP001576780">
    <property type="component" value="Unassembled WGS sequence"/>
</dbReference>
<accession>A0ABV4WQJ7</accession>
<reference evidence="1 2" key="1">
    <citation type="submission" date="2024-09" db="EMBL/GenBank/DDBJ databases">
        <title>Floridaenema gen nov. (Aerosakkonemataceae, Aerosakkonematales ord. nov., Cyanobacteria) from benthic tropical and subtropical fresh waters, with the description of four new species.</title>
        <authorList>
            <person name="Moretto J.A."/>
            <person name="Berthold D.E."/>
            <person name="Lefler F.W."/>
            <person name="Huang I.-S."/>
            <person name="Laughinghouse H. IV."/>
        </authorList>
    </citation>
    <scope>NUCLEOTIDE SEQUENCE [LARGE SCALE GENOMIC DNA]</scope>
    <source>
        <strain evidence="1 2">BLCC-F167</strain>
    </source>
</reference>
<organism evidence="1 2">
    <name type="scientific">Floridaenema evergladense BLCC-F167</name>
    <dbReference type="NCBI Taxonomy" id="3153639"/>
    <lineage>
        <taxon>Bacteria</taxon>
        <taxon>Bacillati</taxon>
        <taxon>Cyanobacteriota</taxon>
        <taxon>Cyanophyceae</taxon>
        <taxon>Oscillatoriophycideae</taxon>
        <taxon>Aerosakkonematales</taxon>
        <taxon>Aerosakkonemataceae</taxon>
        <taxon>Floridanema</taxon>
        <taxon>Floridanema evergladense</taxon>
    </lineage>
</organism>
<comment type="caution">
    <text evidence="1">The sequence shown here is derived from an EMBL/GenBank/DDBJ whole genome shotgun (WGS) entry which is preliminary data.</text>
</comment>
<dbReference type="InterPro" id="IPR002347">
    <property type="entry name" value="SDR_fam"/>
</dbReference>
<evidence type="ECO:0000313" key="1">
    <source>
        <dbReference type="EMBL" id="MFB2837359.1"/>
    </source>
</evidence>
<protein>
    <submittedName>
        <fullName evidence="1">SDR family NAD(P)-dependent oxidoreductase</fullName>
    </submittedName>
</protein>
<evidence type="ECO:0000313" key="2">
    <source>
        <dbReference type="Proteomes" id="UP001576780"/>
    </source>
</evidence>
<dbReference type="PRINTS" id="PR00081">
    <property type="entry name" value="GDHRDH"/>
</dbReference>
<dbReference type="SUPFAM" id="SSF51735">
    <property type="entry name" value="NAD(P)-binding Rossmann-fold domains"/>
    <property type="match status" value="1"/>
</dbReference>
<sequence>MNDQVTTALIIGAGSGLSASIARLFAAEGMTIALAARQVDKLSALSGEIGAASFTCDASKPDEVNELFNQVEQKLGVPTVVVYNPSLRIPGALIELDAIEVAKSLEITAYGGFLVAQAAAKRMLKLGSGAIFFTGASASVKGYPRSAPFAMGKFALRGLAQSIARELAPQNIHVAHFVIDGVIRSATRLEPPDKPDSFLDPDAIAQTYLNILRQPRSAWTYEVELRPWVEKF</sequence>
<gene>
    <name evidence="1" type="ORF">ACE1CA_22760</name>
</gene>
<dbReference type="RefSeq" id="WP_413279710.1">
    <property type="nucleotide sequence ID" value="NZ_JBHFNT010000207.1"/>
</dbReference>
<keyword evidence="2" id="KW-1185">Reference proteome</keyword>
<dbReference type="PANTHER" id="PTHR43431">
    <property type="entry name" value="OXIDOREDUCTASE, SHORT CHAIN DEHYDROGENASE/REDUCTASE FAMILY (AFU_ORTHOLOGUE AFUA_5G14000)"/>
    <property type="match status" value="1"/>
</dbReference>
<dbReference type="Gene3D" id="3.40.50.720">
    <property type="entry name" value="NAD(P)-binding Rossmann-like Domain"/>
    <property type="match status" value="1"/>
</dbReference>
<dbReference type="EMBL" id="JBHFNT010000207">
    <property type="protein sequence ID" value="MFB2837359.1"/>
    <property type="molecule type" value="Genomic_DNA"/>
</dbReference>
<dbReference type="Pfam" id="PF00106">
    <property type="entry name" value="adh_short"/>
    <property type="match status" value="1"/>
</dbReference>
<dbReference type="InterPro" id="IPR036291">
    <property type="entry name" value="NAD(P)-bd_dom_sf"/>
</dbReference>
<proteinExistence type="predicted"/>